<evidence type="ECO:0000256" key="2">
    <source>
        <dbReference type="ARBA" id="ARBA00005695"/>
    </source>
</evidence>
<comment type="similarity">
    <text evidence="2">Belongs to the bacterial solute-binding protein 5 family.</text>
</comment>
<reference evidence="6 7" key="1">
    <citation type="submission" date="2015-03" db="EMBL/GenBank/DDBJ databases">
        <authorList>
            <person name="Hassan Y.I."/>
            <person name="Lepp D."/>
            <person name="Zhou T."/>
        </authorList>
    </citation>
    <scope>NUCLEOTIDE SEQUENCE [LARGE SCALE GENOMIC DNA]</scope>
    <source>
        <strain evidence="6 7">GH2-10</strain>
    </source>
</reference>
<accession>A0A0F5LEP1</accession>
<keyword evidence="7" id="KW-1185">Reference proteome</keyword>
<feature type="domain" description="Solute-binding protein family 5" evidence="5">
    <location>
        <begin position="71"/>
        <end position="439"/>
    </location>
</feature>
<dbReference type="PIRSF" id="PIRSF002741">
    <property type="entry name" value="MppA"/>
    <property type="match status" value="1"/>
</dbReference>
<evidence type="ECO:0000256" key="1">
    <source>
        <dbReference type="ARBA" id="ARBA00004418"/>
    </source>
</evidence>
<dbReference type="GO" id="GO:0015833">
    <property type="term" value="P:peptide transport"/>
    <property type="evidence" value="ECO:0007669"/>
    <property type="project" value="TreeGrafter"/>
</dbReference>
<dbReference type="Proteomes" id="UP000033514">
    <property type="component" value="Unassembled WGS sequence"/>
</dbReference>
<keyword evidence="3 4" id="KW-0732">Signal</keyword>
<evidence type="ECO:0000313" key="6">
    <source>
        <dbReference type="EMBL" id="KKB80861.1"/>
    </source>
</evidence>
<dbReference type="OrthoDB" id="9803988at2"/>
<dbReference type="InterPro" id="IPR030678">
    <property type="entry name" value="Peptide/Ni-bd"/>
</dbReference>
<dbReference type="PATRIC" id="fig|361041.3.peg.3642"/>
<dbReference type="InterPro" id="IPR000914">
    <property type="entry name" value="SBP_5_dom"/>
</dbReference>
<protein>
    <submittedName>
        <fullName evidence="6">ABC transporter substrate-binding protein</fullName>
    </submittedName>
</protein>
<gene>
    <name evidence="6" type="ORF">VW35_01270</name>
</gene>
<dbReference type="Gene3D" id="3.40.190.10">
    <property type="entry name" value="Periplasmic binding protein-like II"/>
    <property type="match status" value="1"/>
</dbReference>
<dbReference type="GO" id="GO:0043190">
    <property type="term" value="C:ATP-binding cassette (ABC) transporter complex"/>
    <property type="evidence" value="ECO:0007669"/>
    <property type="project" value="InterPro"/>
</dbReference>
<dbReference type="Pfam" id="PF00496">
    <property type="entry name" value="SBP_bac_5"/>
    <property type="match status" value="1"/>
</dbReference>
<evidence type="ECO:0000259" key="5">
    <source>
        <dbReference type="Pfam" id="PF00496"/>
    </source>
</evidence>
<dbReference type="STRING" id="361041.VW35_01270"/>
<comment type="subcellular location">
    <subcellularLocation>
        <location evidence="1">Periplasm</location>
    </subcellularLocation>
</comment>
<sequence length="518" mass="56956">MRTLFRFGAVAALLGAALSTTALAAPPDNTIVVGLSADASTFDPAQISSRDNSNIAKHIFATLFRVTFEGEVEPYLVEDTKVSDDGLAYTFKIKDGLTCDDGEPLTAEDVAYSFNRAADPANAFTGNTPGFVYTTLGFKSAEVVDDLDVKINLSAKTTLALGMMAQVYIHCKDSYEKMTLEEAAANPIGSGSYRLASWDRGSQIVLEKVKDPGTFDTIVWRVIPEASTRTAELIAGNVDIITNVAPDQIEAIDASGTAVVEKVSGTRRMQVGFNLGEGVAGMPGAKEIQDPKVRWALQYAVDVPSICTQLLGTECERMTSLVNPPNGNPDLKPVPYDPDMAEKLLDEAGYPRGENGVRFNIRLQGPRGRYLNDANVVQAIGQYLSDIGVETEVELLEWASVYSPLLRTKEMGPLFFLGQGGVTWNPLYDMSLFSTPDAATNYQSWKDPRWFDDWKLALAADTVEEARPIINRMLKLFYDEGPWLQLYFQPDFYGVSNRIDWTPRRDEEIELFAAALKQ</sequence>
<evidence type="ECO:0000256" key="4">
    <source>
        <dbReference type="SAM" id="SignalP"/>
    </source>
</evidence>
<dbReference type="SUPFAM" id="SSF53850">
    <property type="entry name" value="Periplasmic binding protein-like II"/>
    <property type="match status" value="1"/>
</dbReference>
<feature type="chain" id="PRO_5002492324" evidence="4">
    <location>
        <begin position="25"/>
        <end position="518"/>
    </location>
</feature>
<dbReference type="PANTHER" id="PTHR30290:SF38">
    <property type="entry name" value="D,D-DIPEPTIDE-BINDING PERIPLASMIC PROTEIN DDPA-RELATED"/>
    <property type="match status" value="1"/>
</dbReference>
<feature type="signal peptide" evidence="4">
    <location>
        <begin position="1"/>
        <end position="24"/>
    </location>
</feature>
<dbReference type="InterPro" id="IPR039424">
    <property type="entry name" value="SBP_5"/>
</dbReference>
<dbReference type="GO" id="GO:0030288">
    <property type="term" value="C:outer membrane-bounded periplasmic space"/>
    <property type="evidence" value="ECO:0007669"/>
    <property type="project" value="UniProtKB-ARBA"/>
</dbReference>
<dbReference type="AlphaFoldDB" id="A0A0F5LEP1"/>
<dbReference type="PANTHER" id="PTHR30290">
    <property type="entry name" value="PERIPLASMIC BINDING COMPONENT OF ABC TRANSPORTER"/>
    <property type="match status" value="1"/>
</dbReference>
<evidence type="ECO:0000256" key="3">
    <source>
        <dbReference type="ARBA" id="ARBA00022729"/>
    </source>
</evidence>
<name>A0A0F5LEP1_9HYPH</name>
<organism evidence="6 7">
    <name type="scientific">Devosia soli</name>
    <dbReference type="NCBI Taxonomy" id="361041"/>
    <lineage>
        <taxon>Bacteria</taxon>
        <taxon>Pseudomonadati</taxon>
        <taxon>Pseudomonadota</taxon>
        <taxon>Alphaproteobacteria</taxon>
        <taxon>Hyphomicrobiales</taxon>
        <taxon>Devosiaceae</taxon>
        <taxon>Devosia</taxon>
    </lineage>
</organism>
<comment type="caution">
    <text evidence="6">The sequence shown here is derived from an EMBL/GenBank/DDBJ whole genome shotgun (WGS) entry which is preliminary data.</text>
</comment>
<proteinExistence type="inferred from homology"/>
<dbReference type="Gene3D" id="3.10.105.10">
    <property type="entry name" value="Dipeptide-binding Protein, Domain 3"/>
    <property type="match status" value="1"/>
</dbReference>
<dbReference type="RefSeq" id="WP_046141214.1">
    <property type="nucleotide sequence ID" value="NZ_LAJG01000005.1"/>
</dbReference>
<dbReference type="EMBL" id="LAJG01000005">
    <property type="protein sequence ID" value="KKB80861.1"/>
    <property type="molecule type" value="Genomic_DNA"/>
</dbReference>
<evidence type="ECO:0000313" key="7">
    <source>
        <dbReference type="Proteomes" id="UP000033514"/>
    </source>
</evidence>
<dbReference type="GO" id="GO:1904680">
    <property type="term" value="F:peptide transmembrane transporter activity"/>
    <property type="evidence" value="ECO:0007669"/>
    <property type="project" value="TreeGrafter"/>
</dbReference>